<evidence type="ECO:0000256" key="2">
    <source>
        <dbReference type="SAM" id="Phobius"/>
    </source>
</evidence>
<dbReference type="GeneID" id="37175493"/>
<keyword evidence="2" id="KW-0812">Transmembrane</keyword>
<gene>
    <name evidence="3" type="ORF">BO86DRAFT_388222</name>
</gene>
<reference evidence="3 4" key="1">
    <citation type="submission" date="2018-02" db="EMBL/GenBank/DDBJ databases">
        <title>The genomes of Aspergillus section Nigri reveals drivers in fungal speciation.</title>
        <authorList>
            <consortium name="DOE Joint Genome Institute"/>
            <person name="Vesth T.C."/>
            <person name="Nybo J."/>
            <person name="Theobald S."/>
            <person name="Brandl J."/>
            <person name="Frisvad J.C."/>
            <person name="Nielsen K.F."/>
            <person name="Lyhne E.K."/>
            <person name="Kogle M.E."/>
            <person name="Kuo A."/>
            <person name="Riley R."/>
            <person name="Clum A."/>
            <person name="Nolan M."/>
            <person name="Lipzen A."/>
            <person name="Salamov A."/>
            <person name="Henrissat B."/>
            <person name="Wiebenga A."/>
            <person name="De vries R.P."/>
            <person name="Grigoriev I.V."/>
            <person name="Mortensen U.H."/>
            <person name="Andersen M.R."/>
            <person name="Baker S.E."/>
        </authorList>
    </citation>
    <scope>NUCLEOTIDE SEQUENCE [LARGE SCALE GENOMIC DNA]</scope>
    <source>
        <strain evidence="3 4">CBS 114.51</strain>
    </source>
</reference>
<name>A0A8T8X4R9_ASPJA</name>
<dbReference type="Proteomes" id="UP000249497">
    <property type="component" value="Unassembled WGS sequence"/>
</dbReference>
<evidence type="ECO:0000256" key="1">
    <source>
        <dbReference type="SAM" id="MobiDB-lite"/>
    </source>
</evidence>
<protein>
    <recommendedName>
        <fullName evidence="5">Letm1 RBD domain-containing protein</fullName>
    </recommendedName>
</protein>
<dbReference type="AlphaFoldDB" id="A0A8T8X4R9"/>
<sequence>MPVSLRAPQARVLLRSRPPTTSLSRSSSSITSLLLLRHQHQLNKSDYRHSFSTTSTTSSKSPTSLPQSLSPTTNHSLSTNINPPASTRPADLTLPTALSPSASPADKLKHYLAVGRAYLTFYKTGLKNVYHNHRAAVPLRRALGVPAHLPTSAYLVVTKESLVASKGNANVSTTMTTTTTAKTAKNNSSNNNNNNNNKKNNNNNRPAAISRSSFQLLHRAAYDIRRMIPFTLLLIVCGEFTPLVVLALGNAVTPRTCRVPRQLEKERAKRVQRKKGALLLDRGTVTAPEVGSEKEMKSLRWLMAASGDGDREAAARACAVFGLAGSHDRLAWPVLPLYRRRLERYLDYLEMDDELIRRGGGVQAMEAAEVRIAVEERGGVGVGSRGNGRTGWEVEREERRWLERWLQWRD</sequence>
<evidence type="ECO:0008006" key="5">
    <source>
        <dbReference type="Google" id="ProtNLM"/>
    </source>
</evidence>
<dbReference type="EMBL" id="KZ824785">
    <property type="protein sequence ID" value="RAH83015.1"/>
    <property type="molecule type" value="Genomic_DNA"/>
</dbReference>
<feature type="transmembrane region" description="Helical" evidence="2">
    <location>
        <begin position="227"/>
        <end position="248"/>
    </location>
</feature>
<feature type="compositionally biased region" description="Low complexity" evidence="1">
    <location>
        <begin position="174"/>
        <end position="204"/>
    </location>
</feature>
<dbReference type="OrthoDB" id="73691at2759"/>
<feature type="compositionally biased region" description="Low complexity" evidence="1">
    <location>
        <begin position="50"/>
        <end position="73"/>
    </location>
</feature>
<keyword evidence="2" id="KW-0472">Membrane</keyword>
<organism evidence="3 4">
    <name type="scientific">Aspergillus japonicus CBS 114.51</name>
    <dbReference type="NCBI Taxonomy" id="1448312"/>
    <lineage>
        <taxon>Eukaryota</taxon>
        <taxon>Fungi</taxon>
        <taxon>Dikarya</taxon>
        <taxon>Ascomycota</taxon>
        <taxon>Pezizomycotina</taxon>
        <taxon>Eurotiomycetes</taxon>
        <taxon>Eurotiomycetidae</taxon>
        <taxon>Eurotiales</taxon>
        <taxon>Aspergillaceae</taxon>
        <taxon>Aspergillus</taxon>
        <taxon>Aspergillus subgen. Circumdati</taxon>
    </lineage>
</organism>
<feature type="region of interest" description="Disordered" evidence="1">
    <location>
        <begin position="174"/>
        <end position="206"/>
    </location>
</feature>
<evidence type="ECO:0000313" key="4">
    <source>
        <dbReference type="Proteomes" id="UP000249497"/>
    </source>
</evidence>
<dbReference type="RefSeq" id="XP_025528909.1">
    <property type="nucleotide sequence ID" value="XM_025671801.1"/>
</dbReference>
<accession>A0A8T8X4R9</accession>
<feature type="region of interest" description="Disordered" evidence="1">
    <location>
        <begin position="46"/>
        <end position="91"/>
    </location>
</feature>
<keyword evidence="2" id="KW-1133">Transmembrane helix</keyword>
<evidence type="ECO:0000313" key="3">
    <source>
        <dbReference type="EMBL" id="RAH83015.1"/>
    </source>
</evidence>
<keyword evidence="4" id="KW-1185">Reference proteome</keyword>
<proteinExistence type="predicted"/>
<feature type="compositionally biased region" description="Polar residues" evidence="1">
    <location>
        <begin position="74"/>
        <end position="85"/>
    </location>
</feature>